<accession>A0A0A9VXS3</accession>
<keyword evidence="1" id="KW-0812">Transmembrane</keyword>
<gene>
    <name evidence="2" type="ORF">CM83_1755</name>
    <name evidence="4" type="ORF">g.1683</name>
    <name evidence="3" type="ORF">g.1690</name>
</gene>
<keyword evidence="1" id="KW-0472">Membrane</keyword>
<dbReference type="EMBL" id="GDHC01020185">
    <property type="protein sequence ID" value="JAP98443.1"/>
    <property type="molecule type" value="Transcribed_RNA"/>
</dbReference>
<dbReference type="AlphaFoldDB" id="A0A0A9VXS3"/>
<evidence type="ECO:0000313" key="3">
    <source>
        <dbReference type="EMBL" id="JAP98443.1"/>
    </source>
</evidence>
<organism evidence="2">
    <name type="scientific">Lygus hesperus</name>
    <name type="common">Western plant bug</name>
    <dbReference type="NCBI Taxonomy" id="30085"/>
    <lineage>
        <taxon>Eukaryota</taxon>
        <taxon>Metazoa</taxon>
        <taxon>Ecdysozoa</taxon>
        <taxon>Arthropoda</taxon>
        <taxon>Hexapoda</taxon>
        <taxon>Insecta</taxon>
        <taxon>Pterygota</taxon>
        <taxon>Neoptera</taxon>
        <taxon>Paraneoptera</taxon>
        <taxon>Hemiptera</taxon>
        <taxon>Heteroptera</taxon>
        <taxon>Panheteroptera</taxon>
        <taxon>Cimicomorpha</taxon>
        <taxon>Miridae</taxon>
        <taxon>Mirini</taxon>
        <taxon>Lygus</taxon>
    </lineage>
</organism>
<proteinExistence type="predicted"/>
<evidence type="ECO:0000256" key="1">
    <source>
        <dbReference type="SAM" id="Phobius"/>
    </source>
</evidence>
<evidence type="ECO:0000313" key="4">
    <source>
        <dbReference type="EMBL" id="JAQ05233.1"/>
    </source>
</evidence>
<feature type="transmembrane region" description="Helical" evidence="1">
    <location>
        <begin position="98"/>
        <end position="123"/>
    </location>
</feature>
<feature type="transmembrane region" description="Helical" evidence="1">
    <location>
        <begin position="20"/>
        <end position="42"/>
    </location>
</feature>
<dbReference type="EMBL" id="GDHC01013396">
    <property type="protein sequence ID" value="JAQ05233.1"/>
    <property type="molecule type" value="Transcribed_RNA"/>
</dbReference>
<evidence type="ECO:0000313" key="2">
    <source>
        <dbReference type="EMBL" id="JAF98987.1"/>
    </source>
</evidence>
<reference evidence="2" key="2">
    <citation type="submission" date="2014-07" db="EMBL/GenBank/DDBJ databases">
        <authorList>
            <person name="Hull J."/>
        </authorList>
    </citation>
    <scope>NUCLEOTIDE SEQUENCE</scope>
</reference>
<dbReference type="EMBL" id="GBHO01044616">
    <property type="protein sequence ID" value="JAF98987.1"/>
    <property type="molecule type" value="Transcribed_RNA"/>
</dbReference>
<keyword evidence="1" id="KW-1133">Transmembrane helix</keyword>
<name>A0A0A9VXS3_LYGHE</name>
<sequence>MSRTPLSLSPTRPPGTVSRLLGVCSALQICASQSVLVSPRLFLDRIRCTVVGTLRYLVVLLSHSYSLSTLGCVFYPMRGGTLLQTGCTPAVGCILRHFSLQTCVFVVVGSTALLSVYLCWLVVPMSRCFLAWSIGLCSVVADSHNLLHPCCFFFGSSADSATAVYSTTLVAVVCTVRSRYSRSSPCLVPPSHCLLRFRRWFQFRSLCTGATPLLRLRLVWWCWPSSPTTATRTLPNSHSPSALPYPSTAAACSSTFLSHLAACPPCGRTLPPSLCGSILQVARWMCFPLHYRYCSVLRSGCTPCCSRILAMHGQSHRTPVAVSNISLAGRS</sequence>
<protein>
    <submittedName>
        <fullName evidence="2">Uncharacterized protein</fullName>
    </submittedName>
</protein>
<reference evidence="2" key="1">
    <citation type="journal article" date="2014" name="PLoS ONE">
        <title>Transcriptome-Based Identification of ABC Transporters in the Western Tarnished Plant Bug Lygus hesperus.</title>
        <authorList>
            <person name="Hull J.J."/>
            <person name="Chaney K."/>
            <person name="Geib S.M."/>
            <person name="Fabrick J.A."/>
            <person name="Brent C.S."/>
            <person name="Walsh D."/>
            <person name="Lavine L.C."/>
        </authorList>
    </citation>
    <scope>NUCLEOTIDE SEQUENCE</scope>
</reference>
<reference evidence="3" key="3">
    <citation type="journal article" date="2016" name="Gigascience">
        <title>De novo construction of an expanded transcriptome assembly for the western tarnished plant bug, Lygus hesperus.</title>
        <authorList>
            <person name="Tassone E.E."/>
            <person name="Geib S.M."/>
            <person name="Hall B."/>
            <person name="Fabrick J.A."/>
            <person name="Brent C.S."/>
            <person name="Hull J.J."/>
        </authorList>
    </citation>
    <scope>NUCLEOTIDE SEQUENCE</scope>
</reference>